<keyword evidence="10" id="KW-1185">Reference proteome</keyword>
<dbReference type="CDD" id="cd11386">
    <property type="entry name" value="MCP_signal"/>
    <property type="match status" value="1"/>
</dbReference>
<dbReference type="GO" id="GO:0016020">
    <property type="term" value="C:membrane"/>
    <property type="evidence" value="ECO:0007669"/>
    <property type="project" value="UniProtKB-SubCell"/>
</dbReference>
<comment type="caution">
    <text evidence="9">The sequence shown here is derived from an EMBL/GenBank/DDBJ whole genome shotgun (WGS) entry which is preliminary data.</text>
</comment>
<evidence type="ECO:0000256" key="4">
    <source>
        <dbReference type="PROSITE-ProRule" id="PRU00284"/>
    </source>
</evidence>
<sequence>MQRLLGSLESFRTAVLALVAVYAALMVLMVYFRAPEGLLLAAICAGGALIILAVITFTSLVSRTLQDNITQAKSIASGHYTSTFRQLPDQGLMGQSQEALREMLEHLKYELSLSRGIMHSMATPCAVTDTEENFIFGNQKLVDMLEHEGRPEDFYGQNVAVFFYGEKRQTVLGTAMQENRWISKEVEFTGRKGGKRSIHIDASPLYDIEGKLMGSLCIYTDLSEIRASEARIKEQNRIISSYASQATSISESLASSSRDLAAQVEQASRGAESQTSLAGQTATSMEEMNSTVMEVARNASAAAQEADQARDMAREGSKVVEDSVAAINKVHGKSRELQSSMDSLGKQAQEIGNIMNVIDDIADQTNLLALNAAIEAARAGDAGRGFAVVADEVRKLAEKTMKATREVGQAVSSIQEGANSNIQGMDQASALIDEANSLANRSGEALEDIVRRVQKATEQVQAIATATEEQSTASEEVNRNIEEVNRISRETSEVMTQSSGSIAELSRQAQELKDLVQQLSQK</sequence>
<name>D6SPI0_9BACT</name>
<dbReference type="Gene3D" id="3.30.450.20">
    <property type="entry name" value="PAS domain"/>
    <property type="match status" value="1"/>
</dbReference>
<evidence type="ECO:0000259" key="8">
    <source>
        <dbReference type="PROSITE" id="PS50113"/>
    </source>
</evidence>
<dbReference type="PROSITE" id="PS50111">
    <property type="entry name" value="CHEMOTAXIS_TRANSDUC_2"/>
    <property type="match status" value="1"/>
</dbReference>
<dbReference type="EMBL" id="ACJN02000002">
    <property type="protein sequence ID" value="EFI34656.1"/>
    <property type="molecule type" value="Genomic_DNA"/>
</dbReference>
<dbReference type="Proteomes" id="UP000005496">
    <property type="component" value="Unassembled WGS sequence"/>
</dbReference>
<keyword evidence="6" id="KW-0812">Transmembrane</keyword>
<keyword evidence="6" id="KW-1133">Transmembrane helix</keyword>
<feature type="region of interest" description="Disordered" evidence="5">
    <location>
        <begin position="483"/>
        <end position="502"/>
    </location>
</feature>
<comment type="subcellular location">
    <subcellularLocation>
        <location evidence="1">Membrane</location>
    </subcellularLocation>
</comment>
<evidence type="ECO:0000256" key="6">
    <source>
        <dbReference type="SAM" id="Phobius"/>
    </source>
</evidence>
<dbReference type="GO" id="GO:0007165">
    <property type="term" value="P:signal transduction"/>
    <property type="evidence" value="ECO:0007669"/>
    <property type="project" value="UniProtKB-KW"/>
</dbReference>
<dbReference type="Pfam" id="PF00015">
    <property type="entry name" value="MCPsignal"/>
    <property type="match status" value="1"/>
</dbReference>
<protein>
    <submittedName>
        <fullName evidence="9">Methyl-accepting chemotaxis sensory transducer with Pas/Pac sensor</fullName>
    </submittedName>
</protein>
<dbReference type="InterPro" id="IPR000700">
    <property type="entry name" value="PAS-assoc_C"/>
</dbReference>
<evidence type="ECO:0000256" key="2">
    <source>
        <dbReference type="ARBA" id="ARBA00023224"/>
    </source>
</evidence>
<reference evidence="9" key="1">
    <citation type="submission" date="2010-05" db="EMBL/GenBank/DDBJ databases">
        <title>The draft genome of Desulfonatronospira thiodismutans ASO3-1.</title>
        <authorList>
            <consortium name="US DOE Joint Genome Institute (JGI-PGF)"/>
            <person name="Lucas S."/>
            <person name="Copeland A."/>
            <person name="Lapidus A."/>
            <person name="Cheng J.-F."/>
            <person name="Bruce D."/>
            <person name="Goodwin L."/>
            <person name="Pitluck S."/>
            <person name="Chertkov O."/>
            <person name="Brettin T."/>
            <person name="Detter J.C."/>
            <person name="Han C."/>
            <person name="Land M.L."/>
            <person name="Hauser L."/>
            <person name="Kyrpides N."/>
            <person name="Mikhailova N."/>
            <person name="Muyzer G."/>
            <person name="Woyke T."/>
        </authorList>
    </citation>
    <scope>NUCLEOTIDE SEQUENCE [LARGE SCALE GENOMIC DNA]</scope>
    <source>
        <strain evidence="9">ASO3-1</strain>
    </source>
</reference>
<accession>D6SPI0</accession>
<evidence type="ECO:0000313" key="9">
    <source>
        <dbReference type="EMBL" id="EFI34656.1"/>
    </source>
</evidence>
<feature type="transmembrane region" description="Helical" evidence="6">
    <location>
        <begin position="12"/>
        <end position="32"/>
    </location>
</feature>
<dbReference type="GO" id="GO:0006355">
    <property type="term" value="P:regulation of DNA-templated transcription"/>
    <property type="evidence" value="ECO:0007669"/>
    <property type="project" value="InterPro"/>
</dbReference>
<dbReference type="eggNOG" id="COG0840">
    <property type="taxonomic scope" value="Bacteria"/>
</dbReference>
<dbReference type="SMART" id="SM00283">
    <property type="entry name" value="MA"/>
    <property type="match status" value="1"/>
</dbReference>
<dbReference type="GO" id="GO:0006935">
    <property type="term" value="P:chemotaxis"/>
    <property type="evidence" value="ECO:0007669"/>
    <property type="project" value="UniProtKB-ARBA"/>
</dbReference>
<dbReference type="FunFam" id="1.10.287.950:FF:000001">
    <property type="entry name" value="Methyl-accepting chemotaxis sensory transducer"/>
    <property type="match status" value="1"/>
</dbReference>
<keyword evidence="2 4" id="KW-0807">Transducer</keyword>
<dbReference type="InterPro" id="IPR000014">
    <property type="entry name" value="PAS"/>
</dbReference>
<evidence type="ECO:0000313" key="10">
    <source>
        <dbReference type="Proteomes" id="UP000005496"/>
    </source>
</evidence>
<gene>
    <name evidence="9" type="ORF">Dthio_PD2028</name>
</gene>
<feature type="domain" description="Methyl-accepting transducer" evidence="7">
    <location>
        <begin position="249"/>
        <end position="485"/>
    </location>
</feature>
<dbReference type="PROSITE" id="PS50113">
    <property type="entry name" value="PAC"/>
    <property type="match status" value="1"/>
</dbReference>
<dbReference type="AlphaFoldDB" id="D6SPI0"/>
<keyword evidence="6" id="KW-0472">Membrane</keyword>
<dbReference type="PANTHER" id="PTHR32089:SF112">
    <property type="entry name" value="LYSOZYME-LIKE PROTEIN-RELATED"/>
    <property type="match status" value="1"/>
</dbReference>
<evidence type="ECO:0000256" key="5">
    <source>
        <dbReference type="SAM" id="MobiDB-lite"/>
    </source>
</evidence>
<dbReference type="PANTHER" id="PTHR32089">
    <property type="entry name" value="METHYL-ACCEPTING CHEMOTAXIS PROTEIN MCPB"/>
    <property type="match status" value="1"/>
</dbReference>
<dbReference type="InterPro" id="IPR004089">
    <property type="entry name" value="MCPsignal_dom"/>
</dbReference>
<evidence type="ECO:0000259" key="7">
    <source>
        <dbReference type="PROSITE" id="PS50111"/>
    </source>
</evidence>
<dbReference type="RefSeq" id="WP_008869976.1">
    <property type="nucleotide sequence ID" value="NZ_ACJN02000002.1"/>
</dbReference>
<feature type="compositionally biased region" description="Basic and acidic residues" evidence="5">
    <location>
        <begin position="483"/>
        <end position="492"/>
    </location>
</feature>
<dbReference type="SUPFAM" id="SSF58104">
    <property type="entry name" value="Methyl-accepting chemotaxis protein (MCP) signaling domain"/>
    <property type="match status" value="1"/>
</dbReference>
<feature type="transmembrane region" description="Helical" evidence="6">
    <location>
        <begin position="38"/>
        <end position="61"/>
    </location>
</feature>
<dbReference type="OrthoDB" id="9816383at2"/>
<dbReference type="InterPro" id="IPR013767">
    <property type="entry name" value="PAS_fold"/>
</dbReference>
<comment type="similarity">
    <text evidence="3">Belongs to the methyl-accepting chemotaxis (MCP) protein family.</text>
</comment>
<feature type="domain" description="PAC" evidence="8">
    <location>
        <begin position="182"/>
        <end position="234"/>
    </location>
</feature>
<organism evidence="9 10">
    <name type="scientific">Desulfonatronospira thiodismutans ASO3-1</name>
    <dbReference type="NCBI Taxonomy" id="555779"/>
    <lineage>
        <taxon>Bacteria</taxon>
        <taxon>Pseudomonadati</taxon>
        <taxon>Thermodesulfobacteriota</taxon>
        <taxon>Desulfovibrionia</taxon>
        <taxon>Desulfovibrionales</taxon>
        <taxon>Desulfonatronovibrionaceae</taxon>
        <taxon>Desulfonatronospira</taxon>
    </lineage>
</organism>
<dbReference type="Gene3D" id="1.10.287.950">
    <property type="entry name" value="Methyl-accepting chemotaxis protein"/>
    <property type="match status" value="1"/>
</dbReference>
<dbReference type="InterPro" id="IPR035965">
    <property type="entry name" value="PAS-like_dom_sf"/>
</dbReference>
<dbReference type="Pfam" id="PF00989">
    <property type="entry name" value="PAS"/>
    <property type="match status" value="1"/>
</dbReference>
<dbReference type="SUPFAM" id="SSF55785">
    <property type="entry name" value="PYP-like sensor domain (PAS domain)"/>
    <property type="match status" value="1"/>
</dbReference>
<evidence type="ECO:0000256" key="1">
    <source>
        <dbReference type="ARBA" id="ARBA00004370"/>
    </source>
</evidence>
<evidence type="ECO:0000256" key="3">
    <source>
        <dbReference type="ARBA" id="ARBA00029447"/>
    </source>
</evidence>
<dbReference type="NCBIfam" id="TIGR00229">
    <property type="entry name" value="sensory_box"/>
    <property type="match status" value="1"/>
</dbReference>
<proteinExistence type="inferred from homology"/>